<keyword evidence="2" id="KW-1185">Reference proteome</keyword>
<sequence length="52" mass="6079">MINENVLKYTDYAISYDKKPIKLRSSEEQAANGYKDTPPITNQKDHFTLFKI</sequence>
<dbReference type="AlphaFoldDB" id="W0F7T0"/>
<dbReference type="Proteomes" id="UP000003586">
    <property type="component" value="Chromosome"/>
</dbReference>
<dbReference type="EMBL" id="CP007035">
    <property type="protein sequence ID" value="AHF17868.1"/>
    <property type="molecule type" value="Genomic_DNA"/>
</dbReference>
<organism evidence="1 2">
    <name type="scientific">Niabella soli DSM 19437</name>
    <dbReference type="NCBI Taxonomy" id="929713"/>
    <lineage>
        <taxon>Bacteria</taxon>
        <taxon>Pseudomonadati</taxon>
        <taxon>Bacteroidota</taxon>
        <taxon>Chitinophagia</taxon>
        <taxon>Chitinophagales</taxon>
        <taxon>Chitinophagaceae</taxon>
        <taxon>Niabella</taxon>
    </lineage>
</organism>
<evidence type="ECO:0000313" key="1">
    <source>
        <dbReference type="EMBL" id="AHF17868.1"/>
    </source>
</evidence>
<accession>W0F7T0</accession>
<evidence type="ECO:0000313" key="2">
    <source>
        <dbReference type="Proteomes" id="UP000003586"/>
    </source>
</evidence>
<reference evidence="1 2" key="1">
    <citation type="submission" date="2013-12" db="EMBL/GenBank/DDBJ databases">
        <authorList>
            <consortium name="DOE Joint Genome Institute"/>
            <person name="Eisen J."/>
            <person name="Huntemann M."/>
            <person name="Han J."/>
            <person name="Chen A."/>
            <person name="Kyrpides N."/>
            <person name="Mavromatis K."/>
            <person name="Markowitz V."/>
            <person name="Palaniappan K."/>
            <person name="Ivanova N."/>
            <person name="Schaumberg A."/>
            <person name="Pati A."/>
            <person name="Liolios K."/>
            <person name="Nordberg H.P."/>
            <person name="Cantor M.N."/>
            <person name="Hua S.X."/>
            <person name="Woyke T."/>
        </authorList>
    </citation>
    <scope>NUCLEOTIDE SEQUENCE [LARGE SCALE GENOMIC DNA]</scope>
    <source>
        <strain evidence="2">DSM 19437</strain>
    </source>
</reference>
<dbReference type="STRING" id="929713.NIASO_15690"/>
<proteinExistence type="predicted"/>
<dbReference type="KEGG" id="nso:NIASO_15690"/>
<dbReference type="HOGENOM" id="CLU_3082293_0_0_10"/>
<protein>
    <submittedName>
        <fullName evidence="1">Uncharacterized protein</fullName>
    </submittedName>
</protein>
<gene>
    <name evidence="1" type="ORF">NIASO_15690</name>
</gene>
<name>W0F7T0_9BACT</name>